<dbReference type="EMBL" id="JAWHQM010000003">
    <property type="protein sequence ID" value="KAK5626121.1"/>
    <property type="molecule type" value="Genomic_DNA"/>
</dbReference>
<organism evidence="2 3">
    <name type="scientific">Xylaria bambusicola</name>
    <dbReference type="NCBI Taxonomy" id="326684"/>
    <lineage>
        <taxon>Eukaryota</taxon>
        <taxon>Fungi</taxon>
        <taxon>Dikarya</taxon>
        <taxon>Ascomycota</taxon>
        <taxon>Pezizomycotina</taxon>
        <taxon>Sordariomycetes</taxon>
        <taxon>Xylariomycetidae</taxon>
        <taxon>Xylariales</taxon>
        <taxon>Xylariaceae</taxon>
        <taxon>Xylaria</taxon>
    </lineage>
</organism>
<name>A0AAN7Z6H1_9PEZI</name>
<comment type="caution">
    <text evidence="2">The sequence shown here is derived from an EMBL/GenBank/DDBJ whole genome shotgun (WGS) entry which is preliminary data.</text>
</comment>
<sequence length="90" mass="10060">MPMRQQTNGRSAFSVKKDRRQADLTIEQIRRAFVAGMLEAKGILKSAVRYPGSLQDTCACWNGRRHQLEAYVCGLGCPAIFLTFSTADLH</sequence>
<dbReference type="Pfam" id="PF14214">
    <property type="entry name" value="Helitron_like_N"/>
    <property type="match status" value="1"/>
</dbReference>
<reference evidence="2 3" key="1">
    <citation type="submission" date="2023-10" db="EMBL/GenBank/DDBJ databases">
        <title>Draft genome sequence of Xylaria bambusicola isolate GMP-LS, the root and basal stem rot pathogen of sugarcane in Indonesia.</title>
        <authorList>
            <person name="Selvaraj P."/>
            <person name="Muralishankar V."/>
            <person name="Muruganantham S."/>
            <person name="Sp S."/>
            <person name="Haryani S."/>
            <person name="Lau K.J.X."/>
            <person name="Naqvi N.I."/>
        </authorList>
    </citation>
    <scope>NUCLEOTIDE SEQUENCE [LARGE SCALE GENOMIC DNA]</scope>
    <source>
        <strain evidence="2">GMP-LS</strain>
    </source>
</reference>
<evidence type="ECO:0000259" key="1">
    <source>
        <dbReference type="Pfam" id="PF14214"/>
    </source>
</evidence>
<evidence type="ECO:0000313" key="3">
    <source>
        <dbReference type="Proteomes" id="UP001305414"/>
    </source>
</evidence>
<protein>
    <recommendedName>
        <fullName evidence="1">Helitron helicase-like domain-containing protein</fullName>
    </recommendedName>
</protein>
<dbReference type="Proteomes" id="UP001305414">
    <property type="component" value="Unassembled WGS sequence"/>
</dbReference>
<keyword evidence="3" id="KW-1185">Reference proteome</keyword>
<gene>
    <name evidence="2" type="ORF">RRF57_001836</name>
</gene>
<accession>A0AAN7Z6H1</accession>
<dbReference type="InterPro" id="IPR025476">
    <property type="entry name" value="Helitron_helicase-like"/>
</dbReference>
<evidence type="ECO:0000313" key="2">
    <source>
        <dbReference type="EMBL" id="KAK5626121.1"/>
    </source>
</evidence>
<proteinExistence type="predicted"/>
<dbReference type="AlphaFoldDB" id="A0AAN7Z6H1"/>
<feature type="domain" description="Helitron helicase-like" evidence="1">
    <location>
        <begin position="7"/>
        <end position="89"/>
    </location>
</feature>